<feature type="compositionally biased region" description="Low complexity" evidence="14">
    <location>
        <begin position="39"/>
        <end position="52"/>
    </location>
</feature>
<evidence type="ECO:0000313" key="17">
    <source>
        <dbReference type="EMBL" id="KLT44456.1"/>
    </source>
</evidence>
<sequence>MLAATSRVSFFSLEQRLLCIHSSRVLATPFAPSPPSSPSPKSSRTLTTTPPTMANSQYEYVKSYELPDPLMPNTFAVIRVDGHAFTKFCHAHEFEKPNDIRALDLMNRAAKAVMQEFPDIVLAFGESDEYSFLMRRDASVYGRRRSKINSTVASVFTSNYVFYWSEFFPNTPLKYPPTFDSRVVLYPSAKEVRDYFSWRQVDTHINNLHNTCYWALRHDGVSGTEATKLLEGTFSDNKNELLFSRFKVNYNNLPEYFKKGSVLVRTDPRLTKGPSKRDEPGPSLEDTEASDAATPEVSGSLTPEISQGEQTAAASSPVPSNPPAGTPKKKEKKKKAPKPFDGRSGPIVILHTDIIKEKPFWAERPWLLE</sequence>
<evidence type="ECO:0000256" key="5">
    <source>
        <dbReference type="ARBA" id="ARBA00022694"/>
    </source>
</evidence>
<dbReference type="GO" id="GO:0008193">
    <property type="term" value="F:tRNA guanylyltransferase activity"/>
    <property type="evidence" value="ECO:0007669"/>
    <property type="project" value="UniProtKB-EC"/>
</dbReference>
<keyword evidence="4 17" id="KW-0808">Transferase</keyword>
<protein>
    <recommendedName>
        <fullName evidence="3">tRNA(His) guanylyltransferase</fullName>
        <ecNumber evidence="2">2.7.7.79</ecNumber>
    </recommendedName>
    <alternativeName>
        <fullName evidence="11">tRNA-histidine guanylyltransferase</fullName>
    </alternativeName>
</protein>
<dbReference type="OrthoDB" id="62560at2759"/>
<dbReference type="InterPro" id="IPR024956">
    <property type="entry name" value="tRNAHis_GuaTrfase_cat"/>
</dbReference>
<dbReference type="Pfam" id="PF14413">
    <property type="entry name" value="Thg1C"/>
    <property type="match status" value="1"/>
</dbReference>
<keyword evidence="8 12" id="KW-0547">Nucleotide-binding</keyword>
<keyword evidence="18" id="KW-1185">Reference proteome</keyword>
<dbReference type="GO" id="GO:0000287">
    <property type="term" value="F:magnesium ion binding"/>
    <property type="evidence" value="ECO:0007669"/>
    <property type="project" value="InterPro"/>
</dbReference>
<dbReference type="STRING" id="879819.A0A0J0XTP7"/>
<evidence type="ECO:0000256" key="7">
    <source>
        <dbReference type="ARBA" id="ARBA00022723"/>
    </source>
</evidence>
<keyword evidence="7 13" id="KW-0479">Metal-binding</keyword>
<proteinExistence type="inferred from homology"/>
<dbReference type="GO" id="GO:0006400">
    <property type="term" value="P:tRNA modification"/>
    <property type="evidence" value="ECO:0007669"/>
    <property type="project" value="InterPro"/>
</dbReference>
<feature type="compositionally biased region" description="Basic and acidic residues" evidence="14">
    <location>
        <begin position="267"/>
        <end position="280"/>
    </location>
</feature>
<evidence type="ECO:0000313" key="18">
    <source>
        <dbReference type="Proteomes" id="UP000053611"/>
    </source>
</evidence>
<dbReference type="PANTHER" id="PTHR12729">
    <property type="entry name" value="TRNA(HIS) GUANYLYLTRANSFERASE-RELATED"/>
    <property type="match status" value="1"/>
</dbReference>
<evidence type="ECO:0000256" key="8">
    <source>
        <dbReference type="ARBA" id="ARBA00022741"/>
    </source>
</evidence>
<keyword evidence="5" id="KW-0819">tRNA processing</keyword>
<evidence type="ECO:0000259" key="15">
    <source>
        <dbReference type="Pfam" id="PF04446"/>
    </source>
</evidence>
<comment type="cofactor">
    <cofactor evidence="13">
        <name>Mg(2+)</name>
        <dbReference type="ChEBI" id="CHEBI:18420"/>
    </cofactor>
    <text evidence="13">Binds 2 magnesium ions per subunit.</text>
</comment>
<dbReference type="Proteomes" id="UP000053611">
    <property type="component" value="Unassembled WGS sequence"/>
</dbReference>
<keyword evidence="10 12" id="KW-0342">GTP-binding</keyword>
<name>A0A0J0XTP7_9TREE</name>
<evidence type="ECO:0000256" key="1">
    <source>
        <dbReference type="ARBA" id="ARBA00010113"/>
    </source>
</evidence>
<dbReference type="Gene3D" id="3.30.70.3000">
    <property type="match status" value="1"/>
</dbReference>
<dbReference type="InterPro" id="IPR007537">
    <property type="entry name" value="tRNAHis_GuaTrfase_Thg1"/>
</dbReference>
<evidence type="ECO:0000259" key="16">
    <source>
        <dbReference type="Pfam" id="PF14413"/>
    </source>
</evidence>
<dbReference type="InterPro" id="IPR025845">
    <property type="entry name" value="Thg1_C_dom"/>
</dbReference>
<feature type="binding site" evidence="12">
    <location>
        <begin position="127"/>
        <end position="128"/>
    </location>
    <ligand>
        <name>GTP</name>
        <dbReference type="ChEBI" id="CHEBI:37565"/>
    </ligand>
</feature>
<feature type="compositionally biased region" description="Polar residues" evidence="14">
    <location>
        <begin position="297"/>
        <end position="310"/>
    </location>
</feature>
<evidence type="ECO:0000256" key="14">
    <source>
        <dbReference type="SAM" id="MobiDB-lite"/>
    </source>
</evidence>
<evidence type="ECO:0000256" key="3">
    <source>
        <dbReference type="ARBA" id="ARBA00015443"/>
    </source>
</evidence>
<feature type="region of interest" description="Disordered" evidence="14">
    <location>
        <begin position="267"/>
        <end position="348"/>
    </location>
</feature>
<evidence type="ECO:0000256" key="6">
    <source>
        <dbReference type="ARBA" id="ARBA00022695"/>
    </source>
</evidence>
<feature type="domain" description="tRNAHis guanylyltransferase catalytic" evidence="15">
    <location>
        <begin position="58"/>
        <end position="187"/>
    </location>
</feature>
<feature type="binding site" evidence="13">
    <location>
        <position position="82"/>
    </location>
    <ligand>
        <name>Mg(2+)</name>
        <dbReference type="ChEBI" id="CHEBI:18420"/>
        <label>1</label>
        <note>catalytic</note>
    </ligand>
</feature>
<feature type="binding site" evidence="13">
    <location>
        <position position="128"/>
    </location>
    <ligand>
        <name>Mg(2+)</name>
        <dbReference type="ChEBI" id="CHEBI:18420"/>
        <label>1</label>
        <note>catalytic</note>
    </ligand>
</feature>
<evidence type="ECO:0000256" key="9">
    <source>
        <dbReference type="ARBA" id="ARBA00022842"/>
    </source>
</evidence>
<dbReference type="PANTHER" id="PTHR12729:SF6">
    <property type="entry name" value="TRNA(HIS) GUANYLYLTRANSFERASE-RELATED"/>
    <property type="match status" value="1"/>
</dbReference>
<evidence type="ECO:0000256" key="10">
    <source>
        <dbReference type="ARBA" id="ARBA00023134"/>
    </source>
</evidence>
<feature type="binding site" evidence="13">
    <location>
        <position position="81"/>
    </location>
    <ligand>
        <name>Mg(2+)</name>
        <dbReference type="ChEBI" id="CHEBI:18420"/>
        <label>2</label>
        <note>catalytic</note>
    </ligand>
</feature>
<dbReference type="EC" id="2.7.7.79" evidence="2"/>
<dbReference type="EMBL" id="KQ087187">
    <property type="protein sequence ID" value="KLT44456.1"/>
    <property type="molecule type" value="Genomic_DNA"/>
</dbReference>
<comment type="similarity">
    <text evidence="1">Belongs to the tRNA(His) guanylyltransferase family.</text>
</comment>
<dbReference type="GeneID" id="28983056"/>
<feature type="binding site" evidence="13">
    <location>
        <position position="128"/>
    </location>
    <ligand>
        <name>Mg(2+)</name>
        <dbReference type="ChEBI" id="CHEBI:18420"/>
        <label>2</label>
        <note>catalytic</note>
    </ligand>
</feature>
<dbReference type="GO" id="GO:0005525">
    <property type="term" value="F:GTP binding"/>
    <property type="evidence" value="ECO:0007669"/>
    <property type="project" value="UniProtKB-KW"/>
</dbReference>
<feature type="region of interest" description="Disordered" evidence="14">
    <location>
        <begin position="30"/>
        <end position="52"/>
    </location>
</feature>
<dbReference type="Pfam" id="PF04446">
    <property type="entry name" value="Thg1"/>
    <property type="match status" value="1"/>
</dbReference>
<evidence type="ECO:0000256" key="12">
    <source>
        <dbReference type="PIRSR" id="PIRSR028980-1"/>
    </source>
</evidence>
<evidence type="ECO:0000256" key="4">
    <source>
        <dbReference type="ARBA" id="ARBA00022679"/>
    </source>
</evidence>
<keyword evidence="9 13" id="KW-0460">Magnesium</keyword>
<dbReference type="PIRSF" id="PIRSF028980">
    <property type="entry name" value="tRNAHis_guanylyltransferase"/>
    <property type="match status" value="1"/>
</dbReference>
<dbReference type="AlphaFoldDB" id="A0A0J0XTP7"/>
<evidence type="ECO:0000256" key="11">
    <source>
        <dbReference type="ARBA" id="ARBA00032480"/>
    </source>
</evidence>
<feature type="domain" description="Thg1 C-terminal" evidence="16">
    <location>
        <begin position="190"/>
        <end position="356"/>
    </location>
</feature>
<evidence type="ECO:0000256" key="2">
    <source>
        <dbReference type="ARBA" id="ARBA00012511"/>
    </source>
</evidence>
<accession>A0A0J0XTP7</accession>
<gene>
    <name evidence="17" type="ORF">CC85DRAFT_283678</name>
</gene>
<keyword evidence="6 17" id="KW-0548">Nucleotidyltransferase</keyword>
<evidence type="ECO:0000256" key="13">
    <source>
        <dbReference type="PIRSR" id="PIRSR028980-2"/>
    </source>
</evidence>
<reference evidence="17 18" key="1">
    <citation type="submission" date="2015-03" db="EMBL/GenBank/DDBJ databases">
        <title>Genomics and transcriptomics of the oil-accumulating basidiomycete yeast T. oleaginosus allow insights into substrate utilization and the diverse evolutionary trajectories of mating systems in fungi.</title>
        <authorList>
            <consortium name="DOE Joint Genome Institute"/>
            <person name="Kourist R."/>
            <person name="Kracht O."/>
            <person name="Bracharz F."/>
            <person name="Lipzen A."/>
            <person name="Nolan M."/>
            <person name="Ohm R."/>
            <person name="Grigoriev I."/>
            <person name="Sun S."/>
            <person name="Heitman J."/>
            <person name="Bruck T."/>
            <person name="Nowrousian M."/>
        </authorList>
    </citation>
    <scope>NUCLEOTIDE SEQUENCE [LARGE SCALE GENOMIC DNA]</scope>
    <source>
        <strain evidence="17 18">IBC0246</strain>
    </source>
</reference>
<dbReference type="RefSeq" id="XP_018280947.1">
    <property type="nucleotide sequence ID" value="XM_018422453.1"/>
</dbReference>
<organism evidence="17 18">
    <name type="scientific">Cutaneotrichosporon oleaginosum</name>
    <dbReference type="NCBI Taxonomy" id="879819"/>
    <lineage>
        <taxon>Eukaryota</taxon>
        <taxon>Fungi</taxon>
        <taxon>Dikarya</taxon>
        <taxon>Basidiomycota</taxon>
        <taxon>Agaricomycotina</taxon>
        <taxon>Tremellomycetes</taxon>
        <taxon>Trichosporonales</taxon>
        <taxon>Trichosporonaceae</taxon>
        <taxon>Cutaneotrichosporon</taxon>
    </lineage>
</organism>
<feature type="binding site" evidence="13">
    <location>
        <position position="81"/>
    </location>
    <ligand>
        <name>Mg(2+)</name>
        <dbReference type="ChEBI" id="CHEBI:18420"/>
        <label>1</label>
        <note>catalytic</note>
    </ligand>
</feature>
<feature type="compositionally biased region" description="Basic residues" evidence="14">
    <location>
        <begin position="327"/>
        <end position="337"/>
    </location>
</feature>
<dbReference type="InterPro" id="IPR038469">
    <property type="entry name" value="tRNAHis_GuaTrfase_Thg1_sf"/>
</dbReference>